<protein>
    <recommendedName>
        <fullName evidence="1">NOG1 N-terminal helical domain-containing protein</fullName>
    </recommendedName>
</protein>
<dbReference type="Gene3D" id="3.40.50.300">
    <property type="entry name" value="P-loop containing nucleotide triphosphate hydrolases"/>
    <property type="match status" value="1"/>
</dbReference>
<dbReference type="Proteomes" id="UP001177140">
    <property type="component" value="Unassembled WGS sequence"/>
</dbReference>
<keyword evidence="3" id="KW-1185">Reference proteome</keyword>
<name>A0AA41VUA4_PAPNU</name>
<feature type="domain" description="NOG1 N-terminal helical" evidence="1">
    <location>
        <begin position="3"/>
        <end position="45"/>
    </location>
</feature>
<evidence type="ECO:0000313" key="3">
    <source>
        <dbReference type="Proteomes" id="UP001177140"/>
    </source>
</evidence>
<dbReference type="Pfam" id="PF17835">
    <property type="entry name" value="NOG1_N"/>
    <property type="match status" value="1"/>
</dbReference>
<reference evidence="2" key="1">
    <citation type="submission" date="2022-03" db="EMBL/GenBank/DDBJ databases">
        <title>A functionally conserved STORR gene fusion in Papaver species that diverged 16.8 million years ago.</title>
        <authorList>
            <person name="Catania T."/>
        </authorList>
    </citation>
    <scope>NUCLEOTIDE SEQUENCE</scope>
    <source>
        <strain evidence="2">S-191538</strain>
    </source>
</reference>
<comment type="caution">
    <text evidence="2">The sequence shown here is derived from an EMBL/GenBank/DDBJ whole genome shotgun (WGS) entry which is preliminary data.</text>
</comment>
<dbReference type="EMBL" id="JAJJMA010294232">
    <property type="protein sequence ID" value="MCL7047553.1"/>
    <property type="molecule type" value="Genomic_DNA"/>
</dbReference>
<dbReference type="AlphaFoldDB" id="A0AA41VUA4"/>
<dbReference type="InterPro" id="IPR041623">
    <property type="entry name" value="NOG1_N"/>
</dbReference>
<feature type="non-terminal residue" evidence="2">
    <location>
        <position position="74"/>
    </location>
</feature>
<organism evidence="2 3">
    <name type="scientific">Papaver nudicaule</name>
    <name type="common">Iceland poppy</name>
    <dbReference type="NCBI Taxonomy" id="74823"/>
    <lineage>
        <taxon>Eukaryota</taxon>
        <taxon>Viridiplantae</taxon>
        <taxon>Streptophyta</taxon>
        <taxon>Embryophyta</taxon>
        <taxon>Tracheophyta</taxon>
        <taxon>Spermatophyta</taxon>
        <taxon>Magnoliopsida</taxon>
        <taxon>Ranunculales</taxon>
        <taxon>Papaveraceae</taxon>
        <taxon>Papaveroideae</taxon>
        <taxon>Papaver</taxon>
    </lineage>
</organism>
<dbReference type="InterPro" id="IPR027417">
    <property type="entry name" value="P-loop_NTPase"/>
</dbReference>
<gene>
    <name evidence="2" type="ORF">MKW94_030231</name>
</gene>
<feature type="non-terminal residue" evidence="2">
    <location>
        <position position="1"/>
    </location>
</feature>
<accession>A0AA41VUA4</accession>
<evidence type="ECO:0000313" key="2">
    <source>
        <dbReference type="EMBL" id="MCL7047553.1"/>
    </source>
</evidence>
<proteinExistence type="predicted"/>
<dbReference type="SUPFAM" id="SSF52540">
    <property type="entry name" value="P-loop containing nucleoside triphosphate hydrolases"/>
    <property type="match status" value="1"/>
</dbReference>
<dbReference type="PANTHER" id="PTHR45759">
    <property type="entry name" value="NUCLEOLAR GTP-BINDING PROTEIN 1"/>
    <property type="match status" value="1"/>
</dbReference>
<evidence type="ECO:0000259" key="1">
    <source>
        <dbReference type="Pfam" id="PF17835"/>
    </source>
</evidence>
<sequence length="74" mass="7946">SVSKREAEERLAEGIKRLDIFKSEGKAVDDLLNIAKTLRAMPVVDLKSPTLCLVGAPNVGKSSLVRILSSGKPE</sequence>